<keyword evidence="2" id="KW-0378">Hydrolase</keyword>
<dbReference type="EMBL" id="BMFD01000002">
    <property type="protein sequence ID" value="GGC29573.1"/>
    <property type="molecule type" value="Genomic_DNA"/>
</dbReference>
<keyword evidence="5" id="KW-1185">Reference proteome</keyword>
<dbReference type="PANTHER" id="PTHR10127:SF850">
    <property type="entry name" value="METALLOENDOPEPTIDASE"/>
    <property type="match status" value="1"/>
</dbReference>
<dbReference type="Gene3D" id="2.60.120.200">
    <property type="match status" value="1"/>
</dbReference>
<name>A0ABQ1LT87_9BACT</name>
<dbReference type="Pfam" id="PF13385">
    <property type="entry name" value="Laminin_G_3"/>
    <property type="match status" value="1"/>
</dbReference>
<evidence type="ECO:0000259" key="3">
    <source>
        <dbReference type="PROSITE" id="PS51864"/>
    </source>
</evidence>
<feature type="binding site" evidence="2">
    <location>
        <position position="495"/>
    </location>
    <ligand>
        <name>Zn(2+)</name>
        <dbReference type="ChEBI" id="CHEBI:29105"/>
        <note>catalytic</note>
    </ligand>
</feature>
<protein>
    <recommendedName>
        <fullName evidence="3">Peptidase M12A domain-containing protein</fullName>
    </recommendedName>
</protein>
<dbReference type="Pfam" id="PF01400">
    <property type="entry name" value="Astacin"/>
    <property type="match status" value="1"/>
</dbReference>
<dbReference type="Gene3D" id="3.40.390.10">
    <property type="entry name" value="Collagenase (Catalytic Domain)"/>
    <property type="match status" value="1"/>
</dbReference>
<dbReference type="SUPFAM" id="SSF55486">
    <property type="entry name" value="Metalloproteases ('zincins'), catalytic domain"/>
    <property type="match status" value="1"/>
</dbReference>
<sequence length="982" mass="108744">MNKNRFSIHSRQKSLGKLKVAVEKDSKGKEAMTINRINASSTLIDSNLDRATALKKAKEYELTGVPIDIVVSPAILKTTEDGQIVHFDFSTGEAYDPNQKIIGKITGGELINGTADDKRLRIITRFGRKSTSLNKKSLKFGPSQSNVHFNIPLKFSQASIFVAELRFLVSSFNETRINLLEGQSPGFSISMRKYQNKYYLHYSVATNEGWKSFSHYATPVSLNRWHEAAFIFKSGEISVILDGHLISQGIVPAKKLISVGNGGIYLGTWVDGRRNQFNGKVEFMRLWSKIPNHILNSYQTNQELDKLQSCGYKLDVNATIKTGEFIFPGESVPTRVRYRSLDGMVVLDGGNILGKESDLLAEVKNSTAPASSSQDKPYDGLRTSRQALLAVSGTNKLWDNGIFYYQTSRLSSLLQNRLDEAIETLEKETNIRFVPASSYHKDVVIIKINNDAGNHKVSYSTGLGRTGGKQYIALYELATVSTIIHEIFHALGVMHEQCRNDRDAYIDIHWDNMDFGKNNEDEKSVKYQFEKFPNSRDMGPYDFNSIMHYHNTAFGKDDPSGNNKLITITTKSGAVISKINRYPYLSTNDIQQINKLYPISTSFDGGHTWGSSAYTTGIAFGDINGDGADELLVARKHGSGPRFFFFNSEKGSEPYEELASGGNSWGSGAYATCIAAGDVDGDGIDEVIIGRKSSTNMRFEIRKYNHSSPEKSIQLFEGGKEWGDQYYTTGVAISKDQRGRILIGVCRRAGSNARFFIYGGARENFKLLFQGGGDWGKGNYATGIAFGDVDGDGYLEVGVTRYAKSGPRFLIYKSHNGNYESFNVLHSGGMDWGDSYYATAIAFGDIDGDGKQEIGVTRKASSNARFFIYGNASQNFRLRHSGGKDWGGAYYANSIAMADVDNDGRDEILVGRYANSNARYFLYDDSRNDYELLADGGKNWGNGYYASAVALGNTRGGTSDPFIGIGRKAGSNGRFSIFNFKP</sequence>
<gene>
    <name evidence="4" type="ORF">GCM10010993_05630</name>
</gene>
<keyword evidence="2" id="KW-0482">Metalloprotease</keyword>
<keyword evidence="1" id="KW-0732">Signal</keyword>
<dbReference type="Pfam" id="PF13517">
    <property type="entry name" value="FG-GAP_3"/>
    <property type="match status" value="2"/>
</dbReference>
<comment type="cofactor">
    <cofactor evidence="2">
        <name>Zn(2+)</name>
        <dbReference type="ChEBI" id="CHEBI:29105"/>
    </cofactor>
    <text evidence="2">Binds 1 zinc ion per subunit.</text>
</comment>
<keyword evidence="2" id="KW-0479">Metal-binding</keyword>
<dbReference type="PROSITE" id="PS51864">
    <property type="entry name" value="ASTACIN"/>
    <property type="match status" value="1"/>
</dbReference>
<dbReference type="PANTHER" id="PTHR10127">
    <property type="entry name" value="DISCOIDIN, CUB, EGF, LAMININ , AND ZINC METALLOPROTEASE DOMAIN CONTAINING"/>
    <property type="match status" value="1"/>
</dbReference>
<dbReference type="SUPFAM" id="SSF49899">
    <property type="entry name" value="Concanavalin A-like lectins/glucanases"/>
    <property type="match status" value="1"/>
</dbReference>
<organism evidence="4 5">
    <name type="scientific">Belliella aquatica</name>
    <dbReference type="NCBI Taxonomy" id="1323734"/>
    <lineage>
        <taxon>Bacteria</taxon>
        <taxon>Pseudomonadati</taxon>
        <taxon>Bacteroidota</taxon>
        <taxon>Cytophagia</taxon>
        <taxon>Cytophagales</taxon>
        <taxon>Cyclobacteriaceae</taxon>
        <taxon>Belliella</taxon>
    </lineage>
</organism>
<evidence type="ECO:0000256" key="2">
    <source>
        <dbReference type="PROSITE-ProRule" id="PRU01211"/>
    </source>
</evidence>
<dbReference type="SMART" id="SM00235">
    <property type="entry name" value="ZnMc"/>
    <property type="match status" value="1"/>
</dbReference>
<comment type="caution">
    <text evidence="4">The sequence shown here is derived from an EMBL/GenBank/DDBJ whole genome shotgun (WGS) entry which is preliminary data.</text>
</comment>
<comment type="caution">
    <text evidence="2">Lacks conserved residue(s) required for the propagation of feature annotation.</text>
</comment>
<dbReference type="InterPro" id="IPR006026">
    <property type="entry name" value="Peptidase_Metallo"/>
</dbReference>
<dbReference type="RefSeq" id="WP_188439483.1">
    <property type="nucleotide sequence ID" value="NZ_BMFD01000002.1"/>
</dbReference>
<feature type="binding site" evidence="2">
    <location>
        <position position="489"/>
    </location>
    <ligand>
        <name>Zn(2+)</name>
        <dbReference type="ChEBI" id="CHEBI:29105"/>
        <note>catalytic</note>
    </ligand>
</feature>
<feature type="active site" evidence="2">
    <location>
        <position position="486"/>
    </location>
</feature>
<dbReference type="SUPFAM" id="SSF69318">
    <property type="entry name" value="Integrin alpha N-terminal domain"/>
    <property type="match status" value="2"/>
</dbReference>
<dbReference type="InterPro" id="IPR013320">
    <property type="entry name" value="ConA-like_dom_sf"/>
</dbReference>
<feature type="binding site" evidence="2">
    <location>
        <position position="485"/>
    </location>
    <ligand>
        <name>Zn(2+)</name>
        <dbReference type="ChEBI" id="CHEBI:29105"/>
        <note>catalytic</note>
    </ligand>
</feature>
<reference evidence="5" key="1">
    <citation type="journal article" date="2019" name="Int. J. Syst. Evol. Microbiol.">
        <title>The Global Catalogue of Microorganisms (GCM) 10K type strain sequencing project: providing services to taxonomists for standard genome sequencing and annotation.</title>
        <authorList>
            <consortium name="The Broad Institute Genomics Platform"/>
            <consortium name="The Broad Institute Genome Sequencing Center for Infectious Disease"/>
            <person name="Wu L."/>
            <person name="Ma J."/>
        </authorList>
    </citation>
    <scope>NUCLEOTIDE SEQUENCE [LARGE SCALE GENOMIC DNA]</scope>
    <source>
        <strain evidence="5">CGMCC 1.12479</strain>
    </source>
</reference>
<evidence type="ECO:0000313" key="4">
    <source>
        <dbReference type="EMBL" id="GGC29573.1"/>
    </source>
</evidence>
<dbReference type="InterPro" id="IPR028994">
    <property type="entry name" value="Integrin_alpha_N"/>
</dbReference>
<feature type="domain" description="Peptidase M12A" evidence="3">
    <location>
        <begin position="386"/>
        <end position="600"/>
    </location>
</feature>
<accession>A0ABQ1LT87</accession>
<proteinExistence type="predicted"/>
<keyword evidence="2" id="KW-0645">Protease</keyword>
<dbReference type="PRINTS" id="PR00480">
    <property type="entry name" value="ASTACIN"/>
</dbReference>
<evidence type="ECO:0000313" key="5">
    <source>
        <dbReference type="Proteomes" id="UP000635885"/>
    </source>
</evidence>
<dbReference type="Gene3D" id="2.130.10.130">
    <property type="entry name" value="Integrin alpha, N-terminal"/>
    <property type="match status" value="1"/>
</dbReference>
<dbReference type="InterPro" id="IPR001506">
    <property type="entry name" value="Peptidase_M12A"/>
</dbReference>
<dbReference type="InterPro" id="IPR013517">
    <property type="entry name" value="FG-GAP"/>
</dbReference>
<dbReference type="Proteomes" id="UP000635885">
    <property type="component" value="Unassembled WGS sequence"/>
</dbReference>
<dbReference type="InterPro" id="IPR024079">
    <property type="entry name" value="MetalloPept_cat_dom_sf"/>
</dbReference>
<keyword evidence="2" id="KW-0862">Zinc</keyword>
<evidence type="ECO:0000256" key="1">
    <source>
        <dbReference type="ARBA" id="ARBA00022729"/>
    </source>
</evidence>